<comment type="subcellular location">
    <subcellularLocation>
        <location evidence="18">Virion membrane</location>
        <topology evidence="18">Single-pass type I membrane protein</topology>
    </subcellularLocation>
    <subcellularLocation>
        <location evidence="18">Host cell membrane</location>
        <topology evidence="18">Single-pass membrane protein</topology>
    </subcellularLocation>
</comment>
<evidence type="ECO:0000256" key="5">
    <source>
        <dbReference type="ARBA" id="ARBA00022521"/>
    </source>
</evidence>
<dbReference type="Gene3D" id="2.60.40.1690">
    <property type="entry name" value="Head and neck region of the ectodomain of NDV fusion glycoprotein"/>
    <property type="match status" value="1"/>
</dbReference>
<keyword evidence="6" id="KW-1162">Viral penetration into host cytoplasm</keyword>
<keyword evidence="4" id="KW-1032">Host cell membrane</keyword>
<dbReference type="SUPFAM" id="SSF58069">
    <property type="entry name" value="Virus ectodomain"/>
    <property type="match status" value="1"/>
</dbReference>
<evidence type="ECO:0000256" key="12">
    <source>
        <dbReference type="ARBA" id="ARBA00022989"/>
    </source>
</evidence>
<evidence type="ECO:0000256" key="16">
    <source>
        <dbReference type="ARBA" id="ARBA00023180"/>
    </source>
</evidence>
<keyword evidence="10" id="KW-1043">Host membrane</keyword>
<evidence type="ECO:0000256" key="13">
    <source>
        <dbReference type="ARBA" id="ARBA00023054"/>
    </source>
</evidence>
<evidence type="ECO:0000256" key="2">
    <source>
        <dbReference type="ARBA" id="ARBA00016586"/>
    </source>
</evidence>
<dbReference type="RefSeq" id="YP_009094078.1">
    <property type="nucleotide sequence ID" value="NC_025350.1"/>
</dbReference>
<dbReference type="Pfam" id="PF00523">
    <property type="entry name" value="Fusion_gly"/>
    <property type="match status" value="1"/>
</dbReference>
<keyword evidence="17" id="KW-1160">Virus entry into host cell</keyword>
<dbReference type="Gene3D" id="2.40.490.10">
    <property type="entry name" value="Newcastle disease virus like domain"/>
    <property type="match status" value="1"/>
</dbReference>
<evidence type="ECO:0000313" key="20">
    <source>
        <dbReference type="Proteomes" id="UP000162341"/>
    </source>
</evidence>
<keyword evidence="7 18" id="KW-0812">Transmembrane</keyword>
<dbReference type="GO" id="GO:0020002">
    <property type="term" value="C:host cell plasma membrane"/>
    <property type="evidence" value="ECO:0007669"/>
    <property type="project" value="UniProtKB-SubCell"/>
</dbReference>
<dbReference type="GO" id="GO:0019064">
    <property type="term" value="P:fusion of virus membrane with host plasma membrane"/>
    <property type="evidence" value="ECO:0007669"/>
    <property type="project" value="UniProtKB-KW"/>
</dbReference>
<dbReference type="EMBL" id="GU128082">
    <property type="protein sequence ID" value="ADI80727.1"/>
    <property type="molecule type" value="Viral_cRNA"/>
</dbReference>
<evidence type="ECO:0000256" key="6">
    <source>
        <dbReference type="ARBA" id="ARBA00022595"/>
    </source>
</evidence>
<keyword evidence="3" id="KW-1168">Fusion of virus membrane with host membrane</keyword>
<dbReference type="Gene3D" id="1.10.287.2480">
    <property type="match status" value="1"/>
</dbReference>
<organism evidence="19 20">
    <name type="scientific">Tuhoko virus 3</name>
    <dbReference type="NCBI Taxonomy" id="798074"/>
    <lineage>
        <taxon>Viruses</taxon>
        <taxon>Riboviria</taxon>
        <taxon>Orthornavirae</taxon>
        <taxon>Negarnaviricota</taxon>
        <taxon>Haploviricotina</taxon>
        <taxon>Monjiviricetes</taxon>
        <taxon>Mononegavirales</taxon>
        <taxon>Paramyxoviridae</taxon>
        <taxon>Rubulavirinae</taxon>
        <taxon>Pararubulavirus</taxon>
        <taxon>Pararubulavirus hongkongi</taxon>
    </lineage>
</organism>
<keyword evidence="8" id="KW-0732">Signal</keyword>
<keyword evidence="16" id="KW-0325">Glycoprotein</keyword>
<dbReference type="OrthoDB" id="2687at10239"/>
<feature type="transmembrane region" description="Helical" evidence="18">
    <location>
        <begin position="484"/>
        <end position="511"/>
    </location>
</feature>
<evidence type="ECO:0000256" key="1">
    <source>
        <dbReference type="ARBA" id="ARBA00008211"/>
    </source>
</evidence>
<dbReference type="KEGG" id="vg:20964368"/>
<comment type="similarity">
    <text evidence="1 18">Belongs to the paramyxoviruses fusion glycoprotein family.</text>
</comment>
<evidence type="ECO:0000256" key="15">
    <source>
        <dbReference type="ARBA" id="ARBA00023157"/>
    </source>
</evidence>
<dbReference type="InterPro" id="IPR000776">
    <property type="entry name" value="Fusion_F0_Paramyxovir"/>
</dbReference>
<evidence type="ECO:0000256" key="3">
    <source>
        <dbReference type="ARBA" id="ARBA00022506"/>
    </source>
</evidence>
<dbReference type="GO" id="GO:0019031">
    <property type="term" value="C:viral envelope"/>
    <property type="evidence" value="ECO:0007669"/>
    <property type="project" value="UniProtKB-KW"/>
</dbReference>
<sequence>MLWLTILIALVGNHESTCMNINFLQSLGQINSQKRFLNFYTQQPPSYMVIRLVPTLQLSANNCTLGSIVRYRNAIKELIQPMDENLRWLSSNLIPQRRGKRFAGVAVGLAALGVAVAAQATAAVALVEARANAEKIASMSQSIQETNKAVTSLSQAVSASGIAIQAIQNEINNVIHPILNQVQCDVLDARVGNILNLYLIKVTTIFQNQLTNPALQRLSTQALSMLMQSTSSYLRNLSSSESAINADLSMTNLIEAQIVGINMTNLQLVLAVFIPSIARLNGALLYDFISITISSNQTEVMLQIPHRVLEIGNSLYTFEGTQCEMTKLNAYCLYSDAIPVTESLRDCMNGLFSQCGFVRIIGSFANRFASVNGVIYANCKHLTCSCLQPDEIITQDTNVPLTIIDTKRCTKISLGHLTFTIREYANVTYSLRTEIANSQITVVSPLDLSSQLTTINNSLADATNHIMNSDRILDRLNSGLYSKWVIIFLICASIVSLIGLVFLGFLIRGLILELRSKHRSNLNKASTYSIDSSIGLT</sequence>
<evidence type="ECO:0000256" key="18">
    <source>
        <dbReference type="RuleBase" id="RU003705"/>
    </source>
</evidence>
<evidence type="ECO:0000256" key="8">
    <source>
        <dbReference type="ARBA" id="ARBA00022729"/>
    </source>
</evidence>
<keyword evidence="9" id="KW-0946">Virion</keyword>
<keyword evidence="20" id="KW-1185">Reference proteome</keyword>
<evidence type="ECO:0000256" key="4">
    <source>
        <dbReference type="ARBA" id="ARBA00022511"/>
    </source>
</evidence>
<keyword evidence="11 18" id="KW-0261">Viral envelope protein</keyword>
<evidence type="ECO:0000256" key="10">
    <source>
        <dbReference type="ARBA" id="ARBA00022870"/>
    </source>
</evidence>
<name>D8WJ40_9MONO</name>
<gene>
    <name evidence="19" type="primary">F</name>
</gene>
<reference evidence="19 20" key="1">
    <citation type="journal article" date="2010" name="Virology">
        <title>Identification and complete genome analysis of three novel paramyxoviruses, Tuhoko virus 1, 2 and 3, in fruit bats from China.</title>
        <authorList>
            <person name="Lau S.K."/>
            <person name="Woo P.C."/>
            <person name="Wong B.H."/>
            <person name="Wong A.Y."/>
            <person name="Tsoi H.W."/>
            <person name="Wang M."/>
            <person name="Lee P."/>
            <person name="Xu H."/>
            <person name="Poon R.W."/>
            <person name="Guo R."/>
            <person name="Li K.S."/>
            <person name="Chan K.H."/>
            <person name="Zheng B.J."/>
            <person name="Yuen K.Y."/>
        </authorList>
    </citation>
    <scope>NUCLEOTIDE SEQUENCE [LARGE SCALE GENOMIC DNA]</scope>
</reference>
<protein>
    <recommendedName>
        <fullName evidence="2 18">Fusion glycoprotein F0</fullName>
    </recommendedName>
</protein>
<evidence type="ECO:0000256" key="9">
    <source>
        <dbReference type="ARBA" id="ARBA00022844"/>
    </source>
</evidence>
<proteinExistence type="inferred from homology"/>
<dbReference type="GO" id="GO:0046718">
    <property type="term" value="P:symbiont entry into host cell"/>
    <property type="evidence" value="ECO:0007669"/>
    <property type="project" value="UniProtKB-KW"/>
</dbReference>
<evidence type="ECO:0000256" key="11">
    <source>
        <dbReference type="ARBA" id="ARBA00022879"/>
    </source>
</evidence>
<keyword evidence="14 18" id="KW-0472">Membrane</keyword>
<dbReference type="SUPFAM" id="SSF69922">
    <property type="entry name" value="Head and neck region of the ectodomain of NDV fusion glycoprotein"/>
    <property type="match status" value="1"/>
</dbReference>
<accession>D8WJ40</accession>
<comment type="subunit">
    <text evidence="18">Homotrimer of disulfide-linked F1-F2.</text>
</comment>
<evidence type="ECO:0000313" key="19">
    <source>
        <dbReference type="EMBL" id="ADI80727.1"/>
    </source>
</evidence>
<keyword evidence="15" id="KW-1015">Disulfide bond</keyword>
<dbReference type="Gene3D" id="6.10.10.110">
    <property type="match status" value="1"/>
</dbReference>
<dbReference type="Proteomes" id="UP000162341">
    <property type="component" value="Segment"/>
</dbReference>
<keyword evidence="5" id="KW-1169">Fusion of virus membrane with host cell membrane</keyword>
<keyword evidence="13" id="KW-0175">Coiled coil</keyword>
<evidence type="ECO:0000256" key="7">
    <source>
        <dbReference type="ARBA" id="ARBA00022692"/>
    </source>
</evidence>
<evidence type="ECO:0000256" key="17">
    <source>
        <dbReference type="ARBA" id="ARBA00023296"/>
    </source>
</evidence>
<dbReference type="GO" id="GO:0055036">
    <property type="term" value="C:virion membrane"/>
    <property type="evidence" value="ECO:0007669"/>
    <property type="project" value="UniProtKB-SubCell"/>
</dbReference>
<evidence type="ECO:0000256" key="14">
    <source>
        <dbReference type="ARBA" id="ARBA00023136"/>
    </source>
</evidence>
<keyword evidence="12 18" id="KW-1133">Transmembrane helix</keyword>
<dbReference type="GeneID" id="20964368"/>